<evidence type="ECO:0008006" key="4">
    <source>
        <dbReference type="Google" id="ProtNLM"/>
    </source>
</evidence>
<dbReference type="AlphaFoldDB" id="A0A2D3NWG9"/>
<evidence type="ECO:0000313" key="3">
    <source>
        <dbReference type="Proteomes" id="UP000230056"/>
    </source>
</evidence>
<keyword evidence="1" id="KW-0812">Transmembrane</keyword>
<feature type="transmembrane region" description="Helical" evidence="1">
    <location>
        <begin position="38"/>
        <end position="60"/>
    </location>
</feature>
<protein>
    <recommendedName>
        <fullName evidence="4">PIN family toxin-antitoxin system</fullName>
    </recommendedName>
</protein>
<sequence>MKRKNNSLLSKFLNDKKSRIRCNFGNLPTSWLQTLRQLLGSFYLIFYLKFPFVTHLFFLLNQ</sequence>
<dbReference type="EMBL" id="CP024699">
    <property type="protein sequence ID" value="ATV59737.1"/>
    <property type="molecule type" value="Genomic_DNA"/>
</dbReference>
<dbReference type="Proteomes" id="UP000230056">
    <property type="component" value="Chromosome"/>
</dbReference>
<evidence type="ECO:0000256" key="1">
    <source>
        <dbReference type="SAM" id="Phobius"/>
    </source>
</evidence>
<proteinExistence type="predicted"/>
<keyword evidence="1" id="KW-1133">Transmembrane helix</keyword>
<keyword evidence="1" id="KW-0472">Membrane</keyword>
<evidence type="ECO:0000313" key="2">
    <source>
        <dbReference type="EMBL" id="ATV59737.1"/>
    </source>
</evidence>
<reference evidence="2 3" key="1">
    <citation type="submission" date="2017-11" db="EMBL/GenBank/DDBJ databases">
        <title>Genome sequencing of Fusobacterium periodonticum KCOM 1261.</title>
        <authorList>
            <person name="Kook J.-K."/>
            <person name="Park S.-N."/>
            <person name="Lim Y.K."/>
        </authorList>
    </citation>
    <scope>NUCLEOTIDE SEQUENCE [LARGE SCALE GENOMIC DNA]</scope>
    <source>
        <strain evidence="2 3">KCOM 1261</strain>
    </source>
</reference>
<organism evidence="2 3">
    <name type="scientific">Fusobacterium pseudoperiodonticum</name>
    <dbReference type="NCBI Taxonomy" id="2663009"/>
    <lineage>
        <taxon>Bacteria</taxon>
        <taxon>Fusobacteriati</taxon>
        <taxon>Fusobacteriota</taxon>
        <taxon>Fusobacteriia</taxon>
        <taxon>Fusobacteriales</taxon>
        <taxon>Fusobacteriaceae</taxon>
        <taxon>Fusobacterium</taxon>
    </lineage>
</organism>
<accession>A0A2D3NWG9</accession>
<name>A0A2D3NWG9_9FUSO</name>
<gene>
    <name evidence="2" type="ORF">CTM72_08445</name>
</gene>